<dbReference type="WBParaSite" id="TCONS_00014968.p1">
    <property type="protein sequence ID" value="TCONS_00014968.p1"/>
    <property type="gene ID" value="XLOC_010178"/>
</dbReference>
<feature type="region of interest" description="Disordered" evidence="1">
    <location>
        <begin position="230"/>
        <end position="268"/>
    </location>
</feature>
<protein>
    <submittedName>
        <fullName evidence="4">Conserved plasma membrane protein</fullName>
    </submittedName>
</protein>
<feature type="transmembrane region" description="Helical" evidence="2">
    <location>
        <begin position="102"/>
        <end position="123"/>
    </location>
</feature>
<name>A0A0K0EM33_STRER</name>
<dbReference type="Proteomes" id="UP000035681">
    <property type="component" value="Unplaced"/>
</dbReference>
<evidence type="ECO:0000313" key="3">
    <source>
        <dbReference type="Proteomes" id="UP000035681"/>
    </source>
</evidence>
<keyword evidence="3" id="KW-1185">Reference proteome</keyword>
<accession>A0A0K0EM33</accession>
<keyword evidence="2" id="KW-0472">Membrane</keyword>
<evidence type="ECO:0000256" key="2">
    <source>
        <dbReference type="SAM" id="Phobius"/>
    </source>
</evidence>
<keyword evidence="2" id="KW-0812">Transmembrane</keyword>
<reference evidence="4" key="1">
    <citation type="submission" date="2015-08" db="UniProtKB">
        <authorList>
            <consortium name="WormBaseParasite"/>
        </authorList>
    </citation>
    <scope>IDENTIFICATION</scope>
</reference>
<feature type="compositionally biased region" description="Low complexity" evidence="1">
    <location>
        <begin position="246"/>
        <end position="261"/>
    </location>
</feature>
<evidence type="ECO:0000256" key="1">
    <source>
        <dbReference type="SAM" id="MobiDB-lite"/>
    </source>
</evidence>
<keyword evidence="2" id="KW-1133">Transmembrane helix</keyword>
<dbReference type="WBParaSite" id="SSTP_0001052100.1">
    <property type="protein sequence ID" value="SSTP_0001052100.1"/>
    <property type="gene ID" value="SSTP_0001052100"/>
</dbReference>
<sequence length="268" mass="30259">MVFIKSPINLTLSINNDLIKSTTLSTLEKINVTDTNEFIDFCKKQFKLNRMACCNIVKLLNDTNKLTFCDFLISKQQRRTINNTYNTPVYLEYPNDVHEDHVTFIFGIALLISIAALCTLILSKLTRPNIFGRVPITYMTNNNTSQTNDCNYFMWFPNCNYRGSSMLFYLRNVTCGNGRSGVSTRTTNSTSLSIVSQSSINFLPSYQSIASSYTVSTPLRTSTIISPISLPPPAYDENTNDSRRPINISTNNKTSTNSNTIPLLEDRE</sequence>
<dbReference type="AlphaFoldDB" id="A0A0K0EM33"/>
<organism evidence="4">
    <name type="scientific">Strongyloides stercoralis</name>
    <name type="common">Threadworm</name>
    <dbReference type="NCBI Taxonomy" id="6248"/>
    <lineage>
        <taxon>Eukaryota</taxon>
        <taxon>Metazoa</taxon>
        <taxon>Ecdysozoa</taxon>
        <taxon>Nematoda</taxon>
        <taxon>Chromadorea</taxon>
        <taxon>Rhabditida</taxon>
        <taxon>Tylenchina</taxon>
        <taxon>Panagrolaimomorpha</taxon>
        <taxon>Strongyloidoidea</taxon>
        <taxon>Strongyloididae</taxon>
        <taxon>Strongyloides</taxon>
    </lineage>
</organism>
<evidence type="ECO:0000313" key="4">
    <source>
        <dbReference type="WBParaSite" id="SSTP_0001052100.1"/>
    </source>
</evidence>
<proteinExistence type="predicted"/>